<keyword evidence="3" id="KW-0067">ATP-binding</keyword>
<dbReference type="GO" id="GO:0005524">
    <property type="term" value="F:ATP binding"/>
    <property type="evidence" value="ECO:0007669"/>
    <property type="project" value="UniProtKB-KW"/>
</dbReference>
<evidence type="ECO:0000256" key="4">
    <source>
        <dbReference type="SAM" id="MobiDB-lite"/>
    </source>
</evidence>
<name>A0A3N1H4K3_9PSEU</name>
<proteinExistence type="predicted"/>
<evidence type="ECO:0000256" key="1">
    <source>
        <dbReference type="ARBA" id="ARBA00022741"/>
    </source>
</evidence>
<dbReference type="GO" id="GO:0016787">
    <property type="term" value="F:hydrolase activity"/>
    <property type="evidence" value="ECO:0007669"/>
    <property type="project" value="UniProtKB-KW"/>
</dbReference>
<feature type="region of interest" description="Disordered" evidence="4">
    <location>
        <begin position="415"/>
        <end position="444"/>
    </location>
</feature>
<keyword evidence="2" id="KW-0378">Hydrolase</keyword>
<dbReference type="InterPro" id="IPR027417">
    <property type="entry name" value="P-loop_NTPase"/>
</dbReference>
<dbReference type="Proteomes" id="UP000268727">
    <property type="component" value="Unassembled WGS sequence"/>
</dbReference>
<evidence type="ECO:0000313" key="7">
    <source>
        <dbReference type="Proteomes" id="UP000268727"/>
    </source>
</evidence>
<gene>
    <name evidence="6" type="ORF">EDD40_2763</name>
</gene>
<keyword evidence="1" id="KW-0547">Nucleotide-binding</keyword>
<feature type="region of interest" description="Disordered" evidence="4">
    <location>
        <begin position="760"/>
        <end position="780"/>
    </location>
</feature>
<accession>A0A3N1H4K3</accession>
<dbReference type="AlphaFoldDB" id="A0A3N1H4K3"/>
<dbReference type="InterPro" id="IPR014015">
    <property type="entry name" value="Helicase_SF3_DNA-vir"/>
</dbReference>
<dbReference type="InterPro" id="IPR051620">
    <property type="entry name" value="ORF904-like_C"/>
</dbReference>
<protein>
    <submittedName>
        <fullName evidence="6">Phage/plasmid-associated DNA primase</fullName>
    </submittedName>
</protein>
<dbReference type="PANTHER" id="PTHR35372">
    <property type="entry name" value="ATP BINDING PROTEIN-RELATED"/>
    <property type="match status" value="1"/>
</dbReference>
<feature type="compositionally biased region" description="Low complexity" evidence="4">
    <location>
        <begin position="415"/>
        <end position="433"/>
    </location>
</feature>
<feature type="domain" description="SF3 helicase" evidence="5">
    <location>
        <begin position="659"/>
        <end position="828"/>
    </location>
</feature>
<evidence type="ECO:0000313" key="6">
    <source>
        <dbReference type="EMBL" id="ROP37450.1"/>
    </source>
</evidence>
<reference evidence="6 7" key="1">
    <citation type="submission" date="2018-11" db="EMBL/GenBank/DDBJ databases">
        <title>Sequencing the genomes of 1000 actinobacteria strains.</title>
        <authorList>
            <person name="Klenk H.-P."/>
        </authorList>
    </citation>
    <scope>NUCLEOTIDE SEQUENCE [LARGE SCALE GENOMIC DNA]</scope>
    <source>
        <strain evidence="6 7">DSM 44231</strain>
    </source>
</reference>
<dbReference type="OrthoDB" id="3171622at2"/>
<evidence type="ECO:0000259" key="5">
    <source>
        <dbReference type="PROSITE" id="PS51206"/>
    </source>
</evidence>
<dbReference type="PANTHER" id="PTHR35372:SF2">
    <property type="entry name" value="SF3 HELICASE DOMAIN-CONTAINING PROTEIN"/>
    <property type="match status" value="1"/>
</dbReference>
<dbReference type="EMBL" id="RJKM01000001">
    <property type="protein sequence ID" value="ROP37450.1"/>
    <property type="molecule type" value="Genomic_DNA"/>
</dbReference>
<evidence type="ECO:0000256" key="2">
    <source>
        <dbReference type="ARBA" id="ARBA00022801"/>
    </source>
</evidence>
<dbReference type="Pfam" id="PF08706">
    <property type="entry name" value="D5_N"/>
    <property type="match status" value="1"/>
</dbReference>
<dbReference type="Gene3D" id="3.40.50.300">
    <property type="entry name" value="P-loop containing nucleotide triphosphate hydrolases"/>
    <property type="match status" value="1"/>
</dbReference>
<organism evidence="6 7">
    <name type="scientific">Saccharothrix texasensis</name>
    <dbReference type="NCBI Taxonomy" id="103734"/>
    <lineage>
        <taxon>Bacteria</taxon>
        <taxon>Bacillati</taxon>
        <taxon>Actinomycetota</taxon>
        <taxon>Actinomycetes</taxon>
        <taxon>Pseudonocardiales</taxon>
        <taxon>Pseudonocardiaceae</taxon>
        <taxon>Saccharothrix</taxon>
    </lineage>
</organism>
<dbReference type="SUPFAM" id="SSF52540">
    <property type="entry name" value="P-loop containing nucleoside triphosphate hydrolases"/>
    <property type="match status" value="1"/>
</dbReference>
<evidence type="ECO:0000256" key="3">
    <source>
        <dbReference type="ARBA" id="ARBA00022840"/>
    </source>
</evidence>
<dbReference type="RefSeq" id="WP_123743250.1">
    <property type="nucleotide sequence ID" value="NZ_RJKM01000001.1"/>
</dbReference>
<keyword evidence="7" id="KW-1185">Reference proteome</keyword>
<dbReference type="PROSITE" id="PS51206">
    <property type="entry name" value="SF3_HELICASE_1"/>
    <property type="match status" value="1"/>
</dbReference>
<dbReference type="InterPro" id="IPR014818">
    <property type="entry name" value="Phage/plasmid_primase_P4_C"/>
</dbReference>
<sequence length="994" mass="108046">MSAALSDTTASHAAVRPYADAAMSYLGKGLSPLPTPPGGAKAPVPTGYTGRLGVDANYADVDSWIEGVNGRFNGRSGVALRMPRGVVVDGREHWGVAIDVDCYDGKRGAETLARWTERAGMPLPPTWSATSRGADSPSRKYVYLIPAGTRLIGGEGDCETIQSHHRFLYAPPSLNAKDAMRPVRWYDETDAERHHDELPEPAHWPILPQQWIDVLRDARPETAVPVLDDAEHAAMIASFTGGEPCKGMRTALAKVQDAIRAGSRHEAMLPVVLSLLRQGERGCTGFHTAIRAAQDSFVAAVAPSRTGGQEEAIAEFERMVTGKQGLGRIAADRTPADKRGCRCGSGFGVAEIAEAIRTAFETGEEAGDTIDTLLSVVGDDEFDAAFERATGHTVRPFEPAPKPSPAALRVVRDTPAPTAQKPATKTPAAPKTAGTSQAPAAPEKTEAFDFRRAADFTEAGLGQRFVAYFGRKRVAYVPGANLLRSWTGTVWRTDDGAALRHGMEELTLLMAAQARLESAAADRLEEEAAAAVRAAKDAGDKQAEDEAKLAAAALVARNKAIREYAGYVTKMRKGSALDQGCKSARSNPALRIDEGEWNADVRAFNVLNGTLWIDFDGNVELRPHDPDDLLTQQASVVYDPDAVSPMFDLFLQESVPDPAVRRVLRALAGLSLIGDNSKNVFPFLLGPTRSGKTTILEVVGGVLDNAKTPALGYAGSFNLDLLRPRRNTAGDPQLMYLIDRRMIWTVEVSDGLPLNADQVKKFSGGDRRNARDNFDRKDGVQDRQPRFVPWAASNKPPQIDSADDALMERIIPIEFPNTRPADKRVDNLAARVVKTEASGVLLWMLEGLRDVIANPMIIRDLPEACTRLRAEMYAETNPVRRWLAERTEPCPCEDGSECVTHAAAWQNFTKMMDYEREAKITNNAFGRAVKDAGHPAVSARRKEADGKSKVVKIRKGLRFTEEERLRQVEEELEREALRQGGVGSGIRIGGGDDD</sequence>
<comment type="caution">
    <text evidence="6">The sequence shown here is derived from an EMBL/GenBank/DDBJ whole genome shotgun (WGS) entry which is preliminary data.</text>
</comment>
<dbReference type="SMART" id="SM00885">
    <property type="entry name" value="D5_N"/>
    <property type="match status" value="1"/>
</dbReference>